<name>A0A0E9TQ85_ANGAN</name>
<evidence type="ECO:0000313" key="1">
    <source>
        <dbReference type="EMBL" id="JAH55045.1"/>
    </source>
</evidence>
<dbReference type="AlphaFoldDB" id="A0A0E9TQ85"/>
<dbReference type="EMBL" id="GBXM01053532">
    <property type="protein sequence ID" value="JAH55045.1"/>
    <property type="molecule type" value="Transcribed_RNA"/>
</dbReference>
<reference evidence="1" key="2">
    <citation type="journal article" date="2015" name="Fish Shellfish Immunol.">
        <title>Early steps in the European eel (Anguilla anguilla)-Vibrio vulnificus interaction in the gills: Role of the RtxA13 toxin.</title>
        <authorList>
            <person name="Callol A."/>
            <person name="Pajuelo D."/>
            <person name="Ebbesson L."/>
            <person name="Teles M."/>
            <person name="MacKenzie S."/>
            <person name="Amaro C."/>
        </authorList>
    </citation>
    <scope>NUCLEOTIDE SEQUENCE</scope>
</reference>
<protein>
    <submittedName>
        <fullName evidence="1">Uncharacterized protein</fullName>
    </submittedName>
</protein>
<sequence>MPCRGVDLNYVTSIMSAKLQRSIGPVLNGLFLEWNGHTEDNTNSRH</sequence>
<organism evidence="1">
    <name type="scientific">Anguilla anguilla</name>
    <name type="common">European freshwater eel</name>
    <name type="synonym">Muraena anguilla</name>
    <dbReference type="NCBI Taxonomy" id="7936"/>
    <lineage>
        <taxon>Eukaryota</taxon>
        <taxon>Metazoa</taxon>
        <taxon>Chordata</taxon>
        <taxon>Craniata</taxon>
        <taxon>Vertebrata</taxon>
        <taxon>Euteleostomi</taxon>
        <taxon>Actinopterygii</taxon>
        <taxon>Neopterygii</taxon>
        <taxon>Teleostei</taxon>
        <taxon>Anguilliformes</taxon>
        <taxon>Anguillidae</taxon>
        <taxon>Anguilla</taxon>
    </lineage>
</organism>
<reference evidence="1" key="1">
    <citation type="submission" date="2014-11" db="EMBL/GenBank/DDBJ databases">
        <authorList>
            <person name="Amaro Gonzalez C."/>
        </authorList>
    </citation>
    <scope>NUCLEOTIDE SEQUENCE</scope>
</reference>
<proteinExistence type="predicted"/>
<accession>A0A0E9TQ85</accession>